<dbReference type="Proteomes" id="UP000321353">
    <property type="component" value="Chromosome"/>
</dbReference>
<evidence type="ECO:0000256" key="1">
    <source>
        <dbReference type="PROSITE-ProRule" id="PRU00023"/>
    </source>
</evidence>
<reference evidence="3 4" key="1">
    <citation type="submission" date="2019-02" db="EMBL/GenBank/DDBJ databases">
        <title>Planctomycetal bacteria perform biofilm scaping via a novel small molecule.</title>
        <authorList>
            <person name="Jeske O."/>
            <person name="Boedeker C."/>
            <person name="Wiegand S."/>
            <person name="Breitling P."/>
            <person name="Kallscheuer N."/>
            <person name="Jogler M."/>
            <person name="Rohde M."/>
            <person name="Petersen J."/>
            <person name="Medema M.H."/>
            <person name="Surup F."/>
            <person name="Jogler C."/>
        </authorList>
    </citation>
    <scope>NUCLEOTIDE SEQUENCE [LARGE SCALE GENOMIC DNA]</scope>
    <source>
        <strain evidence="3 4">Mal15</strain>
    </source>
</reference>
<dbReference type="RefSeq" id="WP_147867872.1">
    <property type="nucleotide sequence ID" value="NZ_CP036264.1"/>
</dbReference>
<gene>
    <name evidence="3" type="ORF">Mal15_23840</name>
</gene>
<organism evidence="3 4">
    <name type="scientific">Stieleria maiorica</name>
    <dbReference type="NCBI Taxonomy" id="2795974"/>
    <lineage>
        <taxon>Bacteria</taxon>
        <taxon>Pseudomonadati</taxon>
        <taxon>Planctomycetota</taxon>
        <taxon>Planctomycetia</taxon>
        <taxon>Pirellulales</taxon>
        <taxon>Pirellulaceae</taxon>
        <taxon>Stieleria</taxon>
    </lineage>
</organism>
<dbReference type="Gene3D" id="1.25.40.20">
    <property type="entry name" value="Ankyrin repeat-containing domain"/>
    <property type="match status" value="1"/>
</dbReference>
<dbReference type="InterPro" id="IPR036770">
    <property type="entry name" value="Ankyrin_rpt-contain_sf"/>
</dbReference>
<dbReference type="AlphaFoldDB" id="A0A5B9MAT2"/>
<keyword evidence="2" id="KW-0732">Signal</keyword>
<protein>
    <submittedName>
        <fullName evidence="3">Ankyrin repeat protein</fullName>
    </submittedName>
</protein>
<proteinExistence type="predicted"/>
<evidence type="ECO:0000256" key="2">
    <source>
        <dbReference type="SAM" id="SignalP"/>
    </source>
</evidence>
<evidence type="ECO:0000313" key="4">
    <source>
        <dbReference type="Proteomes" id="UP000321353"/>
    </source>
</evidence>
<evidence type="ECO:0000313" key="3">
    <source>
        <dbReference type="EMBL" id="QEF98332.1"/>
    </source>
</evidence>
<name>A0A5B9MAT2_9BACT</name>
<feature type="repeat" description="ANK" evidence="1">
    <location>
        <begin position="249"/>
        <end position="281"/>
    </location>
</feature>
<accession>A0A5B9MAT2</accession>
<keyword evidence="4" id="KW-1185">Reference proteome</keyword>
<dbReference type="SMART" id="SM00248">
    <property type="entry name" value="ANK"/>
    <property type="match status" value="1"/>
</dbReference>
<dbReference type="PROSITE" id="PS50297">
    <property type="entry name" value="ANK_REP_REGION"/>
    <property type="match status" value="1"/>
</dbReference>
<feature type="chain" id="PRO_5022853377" evidence="2">
    <location>
        <begin position="29"/>
        <end position="416"/>
    </location>
</feature>
<dbReference type="InterPro" id="IPR002110">
    <property type="entry name" value="Ankyrin_rpt"/>
</dbReference>
<dbReference type="PROSITE" id="PS50088">
    <property type="entry name" value="ANK_REPEAT"/>
    <property type="match status" value="1"/>
</dbReference>
<dbReference type="EMBL" id="CP036264">
    <property type="protein sequence ID" value="QEF98332.1"/>
    <property type="molecule type" value="Genomic_DNA"/>
</dbReference>
<sequence precursor="true">MLRSNPIFHVVCTFAVLAMIALSGPVSARTPESDTSPGRPSHARAGVGYQDASHALLYKRLCELNTNWNGYAPRFEILNGTFPIDDEIALIQTHLKLVIAQLRSADISHLSDSQLAQRNAHLQILQTYMADGNFPQNIFVTGRRPVFIDPWGTHCAVGHLIATSGHSRLADVINREHRLDYLRDIRTAGLAQWQHASGFSLDELALIQPTYRSTTLVYPKEIEQLILGDSAALMAGINSGEIDVHARCGGKTLLHLAAAAGDLTLAQLLVDQGADLHAVSTLGCEKSELAKGGRQTVVTVRWDQPTSVTNRGGMGIGVYGAVFKTERGRFVADLFGDIRGGREGLNAFDYATQSPVSSWGYHRVPINRTPWGVKGVKKQPKNEILETLKANRAAVASWLKEQGVQPGGSASDGPQD</sequence>
<dbReference type="Pfam" id="PF00023">
    <property type="entry name" value="Ank"/>
    <property type="match status" value="1"/>
</dbReference>
<dbReference type="KEGG" id="smam:Mal15_23840"/>
<dbReference type="SUPFAM" id="SSF48403">
    <property type="entry name" value="Ankyrin repeat"/>
    <property type="match status" value="1"/>
</dbReference>
<keyword evidence="1" id="KW-0040">ANK repeat</keyword>
<feature type="signal peptide" evidence="2">
    <location>
        <begin position="1"/>
        <end position="28"/>
    </location>
</feature>